<organism evidence="4">
    <name type="scientific">Hemiselmis andersenii</name>
    <name type="common">Cryptophyte alga</name>
    <dbReference type="NCBI Taxonomy" id="464988"/>
    <lineage>
        <taxon>Eukaryota</taxon>
        <taxon>Cryptophyceae</taxon>
        <taxon>Cryptomonadales</taxon>
        <taxon>Hemiselmidaceae</taxon>
        <taxon>Hemiselmis</taxon>
    </lineage>
</organism>
<proteinExistence type="predicted"/>
<reference evidence="4" key="1">
    <citation type="submission" date="2021-01" db="EMBL/GenBank/DDBJ databases">
        <authorList>
            <person name="Corre E."/>
            <person name="Pelletier E."/>
            <person name="Niang G."/>
            <person name="Scheremetjew M."/>
            <person name="Finn R."/>
            <person name="Kale V."/>
            <person name="Holt S."/>
            <person name="Cochrane G."/>
            <person name="Meng A."/>
            <person name="Brown T."/>
            <person name="Cohen L."/>
        </authorList>
    </citation>
    <scope>NUCLEOTIDE SEQUENCE</scope>
    <source>
        <strain evidence="3">CCMP441</strain>
        <strain evidence="4">CCMP644</strain>
    </source>
</reference>
<evidence type="ECO:0000313" key="3">
    <source>
        <dbReference type="EMBL" id="CAD8736885.1"/>
    </source>
</evidence>
<dbReference type="EMBL" id="HBFK01005607">
    <property type="protein sequence ID" value="CAD8736885.1"/>
    <property type="molecule type" value="Transcribed_RNA"/>
</dbReference>
<feature type="compositionally biased region" description="Basic and acidic residues" evidence="1">
    <location>
        <begin position="201"/>
        <end position="221"/>
    </location>
</feature>
<name>A0A6T8HQ67_HEMAN</name>
<sequence length="294" mass="30746">MVQAGGAMRQTASRQLSAYVAMGSMVALACALVSMRVPSAQPQERLAAGKAKHHAHSATEKAIVRIQKKMMKSLDINAPGKESADPTQQVRDGILKEENDIASLKLASGNLFAEWEKERTVARDAQTKAVSLHEELSQDKTKERMERQKLESLKAKLAGELAQQTAGGGKGAHGEHGESGVSSREDISSYFASLNKEDKVRAKAAHTRNEQQAEKLEEAAGVKKARKAAPHKHAAAAAAAAGGAHGHKAQVAHKKAPASAHAVKAAVTKAGAGMQHAAKAVHGAKGAAIKGAKA</sequence>
<keyword evidence="2" id="KW-1133">Transmembrane helix</keyword>
<feature type="region of interest" description="Disordered" evidence="1">
    <location>
        <begin position="162"/>
        <end position="185"/>
    </location>
</feature>
<feature type="compositionally biased region" description="Basic residues" evidence="1">
    <location>
        <begin position="245"/>
        <end position="256"/>
    </location>
</feature>
<dbReference type="AlphaFoldDB" id="A0A6T8HQ67"/>
<feature type="transmembrane region" description="Helical" evidence="2">
    <location>
        <begin position="16"/>
        <end position="35"/>
    </location>
</feature>
<evidence type="ECO:0000256" key="1">
    <source>
        <dbReference type="SAM" id="MobiDB-lite"/>
    </source>
</evidence>
<feature type="compositionally biased region" description="Basic residues" evidence="1">
    <location>
        <begin position="223"/>
        <end position="234"/>
    </location>
</feature>
<accession>A0A6T8HQ67</accession>
<feature type="region of interest" description="Disordered" evidence="1">
    <location>
        <begin position="201"/>
        <end position="260"/>
    </location>
</feature>
<dbReference type="EMBL" id="HBFX01045983">
    <property type="protein sequence ID" value="CAD8976626.1"/>
    <property type="molecule type" value="Transcribed_RNA"/>
</dbReference>
<evidence type="ECO:0000313" key="4">
    <source>
        <dbReference type="EMBL" id="CAD8976626.1"/>
    </source>
</evidence>
<feature type="compositionally biased region" description="Basic and acidic residues" evidence="1">
    <location>
        <begin position="172"/>
        <end position="185"/>
    </location>
</feature>
<keyword evidence="2" id="KW-0812">Transmembrane</keyword>
<protein>
    <submittedName>
        <fullName evidence="4">Uncharacterized protein</fullName>
    </submittedName>
</protein>
<evidence type="ECO:0000256" key="2">
    <source>
        <dbReference type="SAM" id="Phobius"/>
    </source>
</evidence>
<keyword evidence="2" id="KW-0472">Membrane</keyword>
<gene>
    <name evidence="4" type="ORF">HAND00432_LOCUS27633</name>
    <name evidence="3" type="ORF">HAND1043_LOCUS3377</name>
</gene>